<feature type="transmembrane region" description="Helical" evidence="2">
    <location>
        <begin position="431"/>
        <end position="449"/>
    </location>
</feature>
<dbReference type="HOGENOM" id="CLU_360364_0_0_1"/>
<dbReference type="eggNOG" id="KOG1347">
    <property type="taxonomic scope" value="Eukaryota"/>
</dbReference>
<feature type="transmembrane region" description="Helical" evidence="2">
    <location>
        <begin position="234"/>
        <end position="255"/>
    </location>
</feature>
<keyword evidence="2" id="KW-1133">Transmembrane helix</keyword>
<reference evidence="4" key="2">
    <citation type="submission" date="2008-08" db="EMBL/GenBank/DDBJ databases">
        <authorList>
            <consortium name="Diatom Consortium"/>
            <person name="Grigoriev I."/>
            <person name="Grimwood J."/>
            <person name="Kuo A."/>
            <person name="Otillar R.P."/>
            <person name="Salamov A."/>
            <person name="Detter J.C."/>
            <person name="Lindquist E."/>
            <person name="Shapiro H."/>
            <person name="Lucas S."/>
            <person name="Glavina del Rio T."/>
            <person name="Pitluck S."/>
            <person name="Rokhsar D."/>
            <person name="Bowler C."/>
        </authorList>
    </citation>
    <scope>GENOME REANNOTATION</scope>
    <source>
        <strain evidence="4">CCAP 1055/1</strain>
    </source>
</reference>
<feature type="transmembrane region" description="Helical" evidence="2">
    <location>
        <begin position="126"/>
        <end position="150"/>
    </location>
</feature>
<dbReference type="GO" id="GO:0015297">
    <property type="term" value="F:antiporter activity"/>
    <property type="evidence" value="ECO:0007669"/>
    <property type="project" value="InterPro"/>
</dbReference>
<dbReference type="GeneID" id="7202505"/>
<feature type="transmembrane region" description="Helical" evidence="2">
    <location>
        <begin position="461"/>
        <end position="484"/>
    </location>
</feature>
<dbReference type="Pfam" id="PF01554">
    <property type="entry name" value="MatE"/>
    <property type="match status" value="2"/>
</dbReference>
<dbReference type="InterPro" id="IPR002528">
    <property type="entry name" value="MATE_fam"/>
</dbReference>
<sequence>MTSQETKYSFPQRSLRVLQTTKAAESPTRRAGNNLFLTSGTAFVMTQDSESPAAPPLGLETEPFVHKTPVSLSDDDSIWSDVKDTLILGFPIFLAMLSWVGMKTTDSALLGHVSADALAASALSDLWTMCSAVLIQGRVLGILCGAAVGAGNPKLAGVYLQVSYYVLGGVCVLVFASWYVTEYVWLAFGSDPKIAHMAGSYAKILAWSIPGQLAFAQLSQFFSAQRIMAPEVNASSFAMLANLVLGLVFVLGIPFPQWDGFGFVACPTVTSIVVYVQLFVLWFFYIYIKRLHEPCWGGWDWKAMTKERVRIFSDLYFPAALGMASDFWRVAVVGAVAAKLGEEEVAVFNTSYRIMWIVLILVNALSSAAGIKMSMRLGNMDHHGAKQAGEVGIYMSAAILSFIGFGVVWKIRWFGRIFTNDPVFLDLFEEAKWPFMVTLVLMNLSVAIERIPYAMGRTKEVFWLGFVASWGAQVPAVALLTTYWRSDLVGLYWGMASGYAVLSILYGYVTLTSDWKLYAELARSPLLAFFRPGIRCRWTLDENTFIGHTKGPEISFSQFAAPYLVYTTMVDPPSVTAETSYPGPAAPSDGRVQQVESNDSRWMNQVPSLPSVSIHPGHFFLFASLPFCVGAYRGYRRPLERMVQDILQQRTGGRVHIADIKSAEEDVRRAVASAVASRALSVASLASVGTFGLFTASIFYALRCQTLGEAMEVTRTWAHERRKALDRFMGTAGRVDESHPEVLATRGMTEEEEMAYISKMYLPDEEWEEEIIAEDKE</sequence>
<organism evidence="3 4">
    <name type="scientific">Phaeodactylum tricornutum (strain CCAP 1055/1)</name>
    <dbReference type="NCBI Taxonomy" id="556484"/>
    <lineage>
        <taxon>Eukaryota</taxon>
        <taxon>Sar</taxon>
        <taxon>Stramenopiles</taxon>
        <taxon>Ochrophyta</taxon>
        <taxon>Bacillariophyta</taxon>
        <taxon>Bacillariophyceae</taxon>
        <taxon>Bacillariophycidae</taxon>
        <taxon>Naviculales</taxon>
        <taxon>Phaeodactylaceae</taxon>
        <taxon>Phaeodactylum</taxon>
    </lineage>
</organism>
<dbReference type="RefSeq" id="XP_002181537.1">
    <property type="nucleotide sequence ID" value="XM_002181501.1"/>
</dbReference>
<feature type="transmembrane region" description="Helical" evidence="2">
    <location>
        <begin position="490"/>
        <end position="509"/>
    </location>
</feature>
<accession>B7G315</accession>
<evidence type="ECO:0000256" key="2">
    <source>
        <dbReference type="SAM" id="Phobius"/>
    </source>
</evidence>
<gene>
    <name evidence="3" type="ORF">PHATRDRAFT_47346</name>
</gene>
<feature type="transmembrane region" description="Helical" evidence="2">
    <location>
        <begin position="201"/>
        <end position="222"/>
    </location>
</feature>
<dbReference type="EMBL" id="CM000615">
    <property type="protein sequence ID" value="EEC46751.1"/>
    <property type="molecule type" value="Genomic_DNA"/>
</dbReference>
<dbReference type="OrthoDB" id="2126698at2759"/>
<evidence type="ECO:0000313" key="4">
    <source>
        <dbReference type="Proteomes" id="UP000000759"/>
    </source>
</evidence>
<evidence type="ECO:0000313" key="3">
    <source>
        <dbReference type="EMBL" id="EEC46751.1"/>
    </source>
</evidence>
<name>B7G315_PHATC</name>
<evidence type="ECO:0000256" key="1">
    <source>
        <dbReference type="ARBA" id="ARBA00010199"/>
    </source>
</evidence>
<protein>
    <submittedName>
        <fullName evidence="3">Uncharacterized protein</fullName>
    </submittedName>
</protein>
<dbReference type="GO" id="GO:0016020">
    <property type="term" value="C:membrane"/>
    <property type="evidence" value="ECO:0007669"/>
    <property type="project" value="InterPro"/>
</dbReference>
<dbReference type="Proteomes" id="UP000000759">
    <property type="component" value="Chromosome 13"/>
</dbReference>
<feature type="transmembrane region" description="Helical" evidence="2">
    <location>
        <begin position="309"/>
        <end position="331"/>
    </location>
</feature>
<feature type="transmembrane region" description="Helical" evidence="2">
    <location>
        <begin position="261"/>
        <end position="288"/>
    </location>
</feature>
<dbReference type="KEGG" id="pti:PHATRDRAFT_47346"/>
<keyword evidence="4" id="KW-1185">Reference proteome</keyword>
<dbReference type="PaxDb" id="2850-Phatr47346"/>
<feature type="transmembrane region" description="Helical" evidence="2">
    <location>
        <begin position="162"/>
        <end position="181"/>
    </location>
</feature>
<comment type="similarity">
    <text evidence="1">Belongs to the multi antimicrobial extrusion (MATE) (TC 2.A.66.1) family.</text>
</comment>
<feature type="transmembrane region" description="Helical" evidence="2">
    <location>
        <begin position="85"/>
        <end position="102"/>
    </location>
</feature>
<dbReference type="GO" id="GO:0042910">
    <property type="term" value="F:xenobiotic transmembrane transporter activity"/>
    <property type="evidence" value="ECO:0007669"/>
    <property type="project" value="InterPro"/>
</dbReference>
<keyword evidence="2" id="KW-0472">Membrane</keyword>
<dbReference type="InParanoid" id="B7G315"/>
<feature type="transmembrane region" description="Helical" evidence="2">
    <location>
        <begin position="351"/>
        <end position="371"/>
    </location>
</feature>
<proteinExistence type="inferred from homology"/>
<dbReference type="PANTHER" id="PTHR11206">
    <property type="entry name" value="MULTIDRUG RESISTANCE PROTEIN"/>
    <property type="match status" value="1"/>
</dbReference>
<feature type="transmembrane region" description="Helical" evidence="2">
    <location>
        <begin position="391"/>
        <end position="411"/>
    </location>
</feature>
<keyword evidence="2" id="KW-0812">Transmembrane</keyword>
<reference evidence="3 4" key="1">
    <citation type="journal article" date="2008" name="Nature">
        <title>The Phaeodactylum genome reveals the evolutionary history of diatom genomes.</title>
        <authorList>
            <person name="Bowler C."/>
            <person name="Allen A.E."/>
            <person name="Badger J.H."/>
            <person name="Grimwood J."/>
            <person name="Jabbari K."/>
            <person name="Kuo A."/>
            <person name="Maheswari U."/>
            <person name="Martens C."/>
            <person name="Maumus F."/>
            <person name="Otillar R.P."/>
            <person name="Rayko E."/>
            <person name="Salamov A."/>
            <person name="Vandepoele K."/>
            <person name="Beszteri B."/>
            <person name="Gruber A."/>
            <person name="Heijde M."/>
            <person name="Katinka M."/>
            <person name="Mock T."/>
            <person name="Valentin K."/>
            <person name="Verret F."/>
            <person name="Berges J.A."/>
            <person name="Brownlee C."/>
            <person name="Cadoret J.P."/>
            <person name="Chiovitti A."/>
            <person name="Choi C.J."/>
            <person name="Coesel S."/>
            <person name="De Martino A."/>
            <person name="Detter J.C."/>
            <person name="Durkin C."/>
            <person name="Falciatore A."/>
            <person name="Fournet J."/>
            <person name="Haruta M."/>
            <person name="Huysman M.J."/>
            <person name="Jenkins B.D."/>
            <person name="Jiroutova K."/>
            <person name="Jorgensen R.E."/>
            <person name="Joubert Y."/>
            <person name="Kaplan A."/>
            <person name="Kroger N."/>
            <person name="Kroth P.G."/>
            <person name="La Roche J."/>
            <person name="Lindquist E."/>
            <person name="Lommer M."/>
            <person name="Martin-Jezequel V."/>
            <person name="Lopez P.J."/>
            <person name="Lucas S."/>
            <person name="Mangogna M."/>
            <person name="McGinnis K."/>
            <person name="Medlin L.K."/>
            <person name="Montsant A."/>
            <person name="Oudot-Le Secq M.P."/>
            <person name="Napoli C."/>
            <person name="Obornik M."/>
            <person name="Parker M.S."/>
            <person name="Petit J.L."/>
            <person name="Porcel B.M."/>
            <person name="Poulsen N."/>
            <person name="Robison M."/>
            <person name="Rychlewski L."/>
            <person name="Rynearson T.A."/>
            <person name="Schmutz J."/>
            <person name="Shapiro H."/>
            <person name="Siaut M."/>
            <person name="Stanley M."/>
            <person name="Sussman M.R."/>
            <person name="Taylor A.R."/>
            <person name="Vardi A."/>
            <person name="von Dassow P."/>
            <person name="Vyverman W."/>
            <person name="Willis A."/>
            <person name="Wyrwicz L.S."/>
            <person name="Rokhsar D.S."/>
            <person name="Weissenbach J."/>
            <person name="Armbrust E.V."/>
            <person name="Green B.R."/>
            <person name="Van de Peer Y."/>
            <person name="Grigoriev I.V."/>
        </authorList>
    </citation>
    <scope>NUCLEOTIDE SEQUENCE [LARGE SCALE GENOMIC DNA]</scope>
    <source>
        <strain evidence="3 4">CCAP 1055/1</strain>
    </source>
</reference>
<feature type="transmembrane region" description="Helical" evidence="2">
    <location>
        <begin position="679"/>
        <end position="702"/>
    </location>
</feature>
<dbReference type="AlphaFoldDB" id="B7G315"/>